<evidence type="ECO:0000313" key="2">
    <source>
        <dbReference type="Proteomes" id="UP000494330"/>
    </source>
</evidence>
<dbReference type="AlphaFoldDB" id="A0A6J5E1A8"/>
<organism evidence="1 2">
    <name type="scientific">Burkholderia paludis</name>
    <dbReference type="NCBI Taxonomy" id="1506587"/>
    <lineage>
        <taxon>Bacteria</taxon>
        <taxon>Pseudomonadati</taxon>
        <taxon>Pseudomonadota</taxon>
        <taxon>Betaproteobacteria</taxon>
        <taxon>Burkholderiales</taxon>
        <taxon>Burkholderiaceae</taxon>
        <taxon>Burkholderia</taxon>
        <taxon>Burkholderia cepacia complex</taxon>
    </lineage>
</organism>
<accession>A0A6J5E1A8</accession>
<gene>
    <name evidence="1" type="ORF">BPA30113_02424</name>
</gene>
<evidence type="ECO:0000313" key="1">
    <source>
        <dbReference type="EMBL" id="VWB55470.1"/>
    </source>
</evidence>
<sequence>MPSVDFSNNGLYQAGEGQNAIVKIKMQGYRSLDDTQAFNASKIPREAAGDYTWHHMSDFDPKTGDVTMQLVKRDKVRRQLYNKVVRMSKFPNFKSSQLLALLLNVMGIRYQKATSDRPISPLHKAVLSWVKQNYVRLAEQSPRVAGDCLPEGITYDPDGPRLVMTGIAILDRAPSHIILDLNPRIQQ</sequence>
<dbReference type="Proteomes" id="UP000494330">
    <property type="component" value="Unassembled WGS sequence"/>
</dbReference>
<reference evidence="1 2" key="1">
    <citation type="submission" date="2019-09" db="EMBL/GenBank/DDBJ databases">
        <authorList>
            <person name="Depoorter E."/>
        </authorList>
    </citation>
    <scope>NUCLEOTIDE SEQUENCE [LARGE SCALE GENOMIC DNA]</scope>
    <source>
        <strain evidence="1">LMG 30113</strain>
    </source>
</reference>
<keyword evidence="2" id="KW-1185">Reference proteome</keyword>
<name>A0A6J5E1A8_9BURK</name>
<dbReference type="EMBL" id="CABVQD010000006">
    <property type="protein sequence ID" value="VWB55470.1"/>
    <property type="molecule type" value="Genomic_DNA"/>
</dbReference>
<protein>
    <submittedName>
        <fullName evidence="1">Uncharacterized protein</fullName>
    </submittedName>
</protein>
<proteinExistence type="predicted"/>